<dbReference type="Pfam" id="PF17814">
    <property type="entry name" value="LisH_TPL"/>
    <property type="match status" value="1"/>
</dbReference>
<dbReference type="PROSITE" id="PS50082">
    <property type="entry name" value="WD_REPEATS_2"/>
    <property type="match status" value="4"/>
</dbReference>
<dbReference type="InterPro" id="IPR020472">
    <property type="entry name" value="WD40_PAC1"/>
</dbReference>
<dbReference type="AlphaFoldDB" id="A0AAD9GU02"/>
<comment type="caution">
    <text evidence="11">The sequence shown here is derived from an EMBL/GenBank/DDBJ whole genome shotgun (WGS) entry which is preliminary data.</text>
</comment>
<dbReference type="PRINTS" id="PR00320">
    <property type="entry name" value="GPROTEINBRPT"/>
</dbReference>
<evidence type="ECO:0000256" key="8">
    <source>
        <dbReference type="ARBA" id="ARBA00026184"/>
    </source>
</evidence>
<dbReference type="InterPro" id="IPR054532">
    <property type="entry name" value="TPL_SMU1_LisH-like"/>
</dbReference>
<feature type="domain" description="TPL/SMU1 LisH-like dimerisation" evidence="10">
    <location>
        <begin position="193"/>
        <end position="222"/>
    </location>
</feature>
<dbReference type="InterPro" id="IPR006594">
    <property type="entry name" value="LisH"/>
</dbReference>
<evidence type="ECO:0000256" key="3">
    <source>
        <dbReference type="ARBA" id="ARBA00022664"/>
    </source>
</evidence>
<keyword evidence="2 9" id="KW-0853">WD repeat</keyword>
<evidence type="ECO:0000256" key="9">
    <source>
        <dbReference type="PROSITE-ProRule" id="PRU00221"/>
    </source>
</evidence>
<evidence type="ECO:0000313" key="11">
    <source>
        <dbReference type="EMBL" id="KAK1944860.1"/>
    </source>
</evidence>
<feature type="repeat" description="WD" evidence="9">
    <location>
        <begin position="446"/>
        <end position="487"/>
    </location>
</feature>
<name>A0AAD9GU02_9STRA</name>
<dbReference type="PROSITE" id="PS50294">
    <property type="entry name" value="WD_REPEATS_REGION"/>
    <property type="match status" value="2"/>
</dbReference>
<keyword evidence="6" id="KW-0539">Nucleus</keyword>
<dbReference type="SMART" id="SM00320">
    <property type="entry name" value="WD40"/>
    <property type="match status" value="5"/>
</dbReference>
<dbReference type="EMBL" id="JASMQC010000005">
    <property type="protein sequence ID" value="KAK1944860.1"/>
    <property type="molecule type" value="Genomic_DNA"/>
</dbReference>
<evidence type="ECO:0000256" key="4">
    <source>
        <dbReference type="ARBA" id="ARBA00022737"/>
    </source>
</evidence>
<dbReference type="InterPro" id="IPR019775">
    <property type="entry name" value="WD40_repeat_CS"/>
</dbReference>
<feature type="repeat" description="WD" evidence="9">
    <location>
        <begin position="531"/>
        <end position="572"/>
    </location>
</feature>
<comment type="similarity">
    <text evidence="7">Belongs to the WD repeat SMU1 family.</text>
</comment>
<dbReference type="InterPro" id="IPR001680">
    <property type="entry name" value="WD40_rpt"/>
</dbReference>
<accession>A0AAD9GU02</accession>
<dbReference type="PROSITE" id="PS50896">
    <property type="entry name" value="LISH"/>
    <property type="match status" value="2"/>
</dbReference>
<evidence type="ECO:0000256" key="5">
    <source>
        <dbReference type="ARBA" id="ARBA00023187"/>
    </source>
</evidence>
<dbReference type="PROSITE" id="PS00678">
    <property type="entry name" value="WD_REPEATS_1"/>
    <property type="match status" value="2"/>
</dbReference>
<protein>
    <recommendedName>
        <fullName evidence="8">WD40 repeat-containing protein SMU1</fullName>
    </recommendedName>
</protein>
<dbReference type="InterPro" id="IPR045184">
    <property type="entry name" value="SMU1"/>
</dbReference>
<dbReference type="GO" id="GO:0000398">
    <property type="term" value="P:mRNA splicing, via spliceosome"/>
    <property type="evidence" value="ECO:0007669"/>
    <property type="project" value="InterPro"/>
</dbReference>
<keyword evidence="12" id="KW-1185">Reference proteome</keyword>
<dbReference type="InterPro" id="IPR036322">
    <property type="entry name" value="WD40_repeat_dom_sf"/>
</dbReference>
<keyword evidence="3" id="KW-0507">mRNA processing</keyword>
<dbReference type="SMART" id="SM00667">
    <property type="entry name" value="LisH"/>
    <property type="match status" value="2"/>
</dbReference>
<gene>
    <name evidence="11" type="ORF">P3T76_003393</name>
</gene>
<dbReference type="Gene3D" id="2.130.10.10">
    <property type="entry name" value="YVTN repeat-like/Quinoprotein amine dehydrogenase"/>
    <property type="match status" value="1"/>
</dbReference>
<evidence type="ECO:0000259" key="10">
    <source>
        <dbReference type="Pfam" id="PF17814"/>
    </source>
</evidence>
<dbReference type="InterPro" id="IPR015943">
    <property type="entry name" value="WD40/YVTN_repeat-like_dom_sf"/>
</dbReference>
<proteinExistence type="inferred from homology"/>
<organism evidence="11 12">
    <name type="scientific">Phytophthora citrophthora</name>
    <dbReference type="NCBI Taxonomy" id="4793"/>
    <lineage>
        <taxon>Eukaryota</taxon>
        <taxon>Sar</taxon>
        <taxon>Stramenopiles</taxon>
        <taxon>Oomycota</taxon>
        <taxon>Peronosporomycetes</taxon>
        <taxon>Peronosporales</taxon>
        <taxon>Peronosporaceae</taxon>
        <taxon>Phytophthora</taxon>
    </lineage>
</organism>
<evidence type="ECO:0000256" key="2">
    <source>
        <dbReference type="ARBA" id="ARBA00022574"/>
    </source>
</evidence>
<dbReference type="Proteomes" id="UP001259832">
    <property type="component" value="Unassembled WGS sequence"/>
</dbReference>
<dbReference type="Pfam" id="PF00400">
    <property type="entry name" value="WD40"/>
    <property type="match status" value="4"/>
</dbReference>
<feature type="repeat" description="WD" evidence="9">
    <location>
        <begin position="489"/>
        <end position="530"/>
    </location>
</feature>
<evidence type="ECO:0000256" key="1">
    <source>
        <dbReference type="ARBA" id="ARBA00004324"/>
    </source>
</evidence>
<sequence length="705" mass="78893">MSILKDTLAARGSLDQIKARIRAEIFSALDDQDVPKPKLSNENLIINELIREYFEYNGYRHALSVFLPANALKKKESGQPAEKPFDRQFLSSELNGVWLNCADATLLTSVFIVVTEDQRFTHVPLLYSIVASLQRSRSSNMHETWTWRTSLISLRPCQHKSIMICGISTCELTLKFVLVEGIQEPSPVLEVGSSDTIRLILQFLRENRLFGAMRALQEESQVSLNAVESVDSLATDISNGRWDRVLQQTKALECSATTMMDLYELVVLDMIESQEKDVAMQLLRNTPAMITMKQTQPERYLRLEKLAQRAIFDLAEAYAGSNKQKRRDDVAQLFRNEVSTVEPSRLLVLLGQALKWQQLQGLVTPGEDFDLFRGGAKEKVVDRSEKLVRKPLGKIKFSKTSMPQCAEFSRDGRMLVTGAKDGFVEVWDFEKCKLRKDLDYQAKDEFMMHDASVTAEAFSRDGELLATGSEDGKVKVWKVSTGMCLRRFDNAHSQGINSITFSRDGTQLLTASFDHLVRIHGLKSGQTLKEFRGHQSYVNTALFSSDGSKVISTSSDGTLKIWNAKTAECLQTVQPSNESFTTEGDIVSALLVPAASGTGEDIIICTRTSDMLRVSMGGETVLSYKGDPFNDKKIGNFVSCTLSMRGKWLYGVTDKGFIVSFCATTGDLETSMQICNADAFGIAHHPHRNIVATYGSDRYVRLWKA</sequence>
<evidence type="ECO:0000256" key="6">
    <source>
        <dbReference type="ARBA" id="ARBA00023242"/>
    </source>
</evidence>
<evidence type="ECO:0000256" key="7">
    <source>
        <dbReference type="ARBA" id="ARBA00025801"/>
    </source>
</evidence>
<dbReference type="GO" id="GO:0016607">
    <property type="term" value="C:nuclear speck"/>
    <property type="evidence" value="ECO:0007669"/>
    <property type="project" value="UniProtKB-SubCell"/>
</dbReference>
<dbReference type="CDD" id="cd00200">
    <property type="entry name" value="WD40"/>
    <property type="match status" value="1"/>
</dbReference>
<comment type="subcellular location">
    <subcellularLocation>
        <location evidence="1">Nucleus speckle</location>
    </subcellularLocation>
</comment>
<dbReference type="SUPFAM" id="SSF50978">
    <property type="entry name" value="WD40 repeat-like"/>
    <property type="match status" value="1"/>
</dbReference>
<reference evidence="11" key="1">
    <citation type="submission" date="2023-08" db="EMBL/GenBank/DDBJ databases">
        <title>Reference Genome Resource for the Citrus Pathogen Phytophthora citrophthora.</title>
        <authorList>
            <person name="Moller H."/>
            <person name="Coetzee B."/>
            <person name="Rose L.J."/>
            <person name="Van Niekerk J.M."/>
        </authorList>
    </citation>
    <scope>NUCLEOTIDE SEQUENCE</scope>
    <source>
        <strain evidence="11">STE-U-9442</strain>
    </source>
</reference>
<keyword evidence="4" id="KW-0677">Repeat</keyword>
<dbReference type="PANTHER" id="PTHR22848">
    <property type="entry name" value="WD40 REPEAT PROTEIN"/>
    <property type="match status" value="1"/>
</dbReference>
<feature type="repeat" description="WD" evidence="9">
    <location>
        <begin position="408"/>
        <end position="430"/>
    </location>
</feature>
<evidence type="ECO:0000313" key="12">
    <source>
        <dbReference type="Proteomes" id="UP001259832"/>
    </source>
</evidence>
<keyword evidence="5" id="KW-0508">mRNA splicing</keyword>